<name>A0A364NG58_STELY</name>
<dbReference type="EMBL" id="QGDH01000004">
    <property type="protein sequence ID" value="RAR16269.1"/>
    <property type="molecule type" value="Genomic_DNA"/>
</dbReference>
<protein>
    <submittedName>
        <fullName evidence="2">Uncharacterized protein</fullName>
    </submittedName>
</protein>
<feature type="region of interest" description="Disordered" evidence="1">
    <location>
        <begin position="19"/>
        <end position="209"/>
    </location>
</feature>
<feature type="compositionally biased region" description="Basic residues" evidence="1">
    <location>
        <begin position="140"/>
        <end position="153"/>
    </location>
</feature>
<feature type="compositionally biased region" description="Pro residues" evidence="1">
    <location>
        <begin position="179"/>
        <end position="198"/>
    </location>
</feature>
<feature type="compositionally biased region" description="Pro residues" evidence="1">
    <location>
        <begin position="27"/>
        <end position="43"/>
    </location>
</feature>
<dbReference type="OrthoDB" id="5380416at2759"/>
<sequence>MPSSKFSFKPLTLSPINFSLTEGTSIPAPPDSPPESPRPPTPGQGPLSSHPTPKSPGFPPQREASPPTGKHSEDSTADAHLHQTRTSDATSTMSPTSPSNKRPASVRKFLGIRMQSSADSLKSDRPGSPATINSQAPSLNRRKSGSWFGKRKTFTVGSVPEGHVDSTAYANGRTVSQPQPAPAPAPAPKAKGPPPPALPGLSSFGVNEDALSLGADDMFKNIGKAEEPKQVKSTRW</sequence>
<reference evidence="3" key="1">
    <citation type="submission" date="2018-05" db="EMBL/GenBank/DDBJ databases">
        <title>Draft genome sequence of Stemphylium lycopersici strain CIDEFI 213.</title>
        <authorList>
            <person name="Medina R."/>
            <person name="Franco M.E.E."/>
            <person name="Lucentini C.G."/>
            <person name="Saparrat M.C.N."/>
            <person name="Balatti P.A."/>
        </authorList>
    </citation>
    <scope>NUCLEOTIDE SEQUENCE [LARGE SCALE GENOMIC DNA]</scope>
    <source>
        <strain evidence="3">CIDEFI 213</strain>
    </source>
</reference>
<accession>A0A364NG58</accession>
<feature type="compositionally biased region" description="Polar residues" evidence="1">
    <location>
        <begin position="84"/>
        <end position="102"/>
    </location>
</feature>
<keyword evidence="3" id="KW-1185">Reference proteome</keyword>
<evidence type="ECO:0000313" key="3">
    <source>
        <dbReference type="Proteomes" id="UP000249619"/>
    </source>
</evidence>
<gene>
    <name evidence="2" type="ORF">DDE83_000396</name>
</gene>
<dbReference type="AlphaFoldDB" id="A0A364NG58"/>
<dbReference type="Proteomes" id="UP000249619">
    <property type="component" value="Unassembled WGS sequence"/>
</dbReference>
<feature type="compositionally biased region" description="Basic and acidic residues" evidence="1">
    <location>
        <begin position="70"/>
        <end position="81"/>
    </location>
</feature>
<evidence type="ECO:0000256" key="1">
    <source>
        <dbReference type="SAM" id="MobiDB-lite"/>
    </source>
</evidence>
<evidence type="ECO:0000313" key="2">
    <source>
        <dbReference type="EMBL" id="RAR16269.1"/>
    </source>
</evidence>
<organism evidence="2 3">
    <name type="scientific">Stemphylium lycopersici</name>
    <name type="common">Tomato gray leaf spot disease fungus</name>
    <name type="synonym">Thyrospora lycopersici</name>
    <dbReference type="NCBI Taxonomy" id="183478"/>
    <lineage>
        <taxon>Eukaryota</taxon>
        <taxon>Fungi</taxon>
        <taxon>Dikarya</taxon>
        <taxon>Ascomycota</taxon>
        <taxon>Pezizomycotina</taxon>
        <taxon>Dothideomycetes</taxon>
        <taxon>Pleosporomycetidae</taxon>
        <taxon>Pleosporales</taxon>
        <taxon>Pleosporineae</taxon>
        <taxon>Pleosporaceae</taxon>
        <taxon>Stemphylium</taxon>
    </lineage>
</organism>
<comment type="caution">
    <text evidence="2">The sequence shown here is derived from an EMBL/GenBank/DDBJ whole genome shotgun (WGS) entry which is preliminary data.</text>
</comment>
<proteinExistence type="predicted"/>